<evidence type="ECO:0000313" key="2">
    <source>
        <dbReference type="Proteomes" id="UP000597656"/>
    </source>
</evidence>
<sequence>MRFTKEIVLDQPIERVRVLTSDPAHLHRWQPDLVSITQHGEMPGAEGSTATLTYRRFTLEETVLAANAHERISRYETRGMVHTIANRYSVLDGRRTLLVCENEFELSGLLRLGRRVLEKSLREQVERNVENFKKFIDAG</sequence>
<name>A0ABQ2IPI7_9PSEU</name>
<dbReference type="RefSeq" id="WP_189158897.1">
    <property type="nucleotide sequence ID" value="NZ_BMNC01000013.1"/>
</dbReference>
<dbReference type="SUPFAM" id="SSF55961">
    <property type="entry name" value="Bet v1-like"/>
    <property type="match status" value="1"/>
</dbReference>
<organism evidence="1 2">
    <name type="scientific">Lentzea pudingi</name>
    <dbReference type="NCBI Taxonomy" id="1789439"/>
    <lineage>
        <taxon>Bacteria</taxon>
        <taxon>Bacillati</taxon>
        <taxon>Actinomycetota</taxon>
        <taxon>Actinomycetes</taxon>
        <taxon>Pseudonocardiales</taxon>
        <taxon>Pseudonocardiaceae</taxon>
        <taxon>Lentzea</taxon>
    </lineage>
</organism>
<comment type="caution">
    <text evidence="1">The sequence shown here is derived from an EMBL/GenBank/DDBJ whole genome shotgun (WGS) entry which is preliminary data.</text>
</comment>
<dbReference type="Proteomes" id="UP000597656">
    <property type="component" value="Unassembled WGS sequence"/>
</dbReference>
<dbReference type="CDD" id="cd07812">
    <property type="entry name" value="SRPBCC"/>
    <property type="match status" value="1"/>
</dbReference>
<reference evidence="2" key="1">
    <citation type="journal article" date="2019" name="Int. J. Syst. Evol. Microbiol.">
        <title>The Global Catalogue of Microorganisms (GCM) 10K type strain sequencing project: providing services to taxonomists for standard genome sequencing and annotation.</title>
        <authorList>
            <consortium name="The Broad Institute Genomics Platform"/>
            <consortium name="The Broad Institute Genome Sequencing Center for Infectious Disease"/>
            <person name="Wu L."/>
            <person name="Ma J."/>
        </authorList>
    </citation>
    <scope>NUCLEOTIDE SEQUENCE [LARGE SCALE GENOMIC DNA]</scope>
    <source>
        <strain evidence="2">CGMCC 4.7319</strain>
    </source>
</reference>
<dbReference type="EMBL" id="BMNC01000013">
    <property type="protein sequence ID" value="GGN16985.1"/>
    <property type="molecule type" value="Genomic_DNA"/>
</dbReference>
<dbReference type="InterPro" id="IPR019587">
    <property type="entry name" value="Polyketide_cyclase/dehydratase"/>
</dbReference>
<keyword evidence="2" id="KW-1185">Reference proteome</keyword>
<dbReference type="Gene3D" id="3.30.530.20">
    <property type="match status" value="1"/>
</dbReference>
<protein>
    <recommendedName>
        <fullName evidence="3">Polyketide cyclase / dehydrase and lipid transport</fullName>
    </recommendedName>
</protein>
<evidence type="ECO:0000313" key="1">
    <source>
        <dbReference type="EMBL" id="GGN16985.1"/>
    </source>
</evidence>
<evidence type="ECO:0008006" key="3">
    <source>
        <dbReference type="Google" id="ProtNLM"/>
    </source>
</evidence>
<dbReference type="InterPro" id="IPR023393">
    <property type="entry name" value="START-like_dom_sf"/>
</dbReference>
<proteinExistence type="predicted"/>
<accession>A0ABQ2IPI7</accession>
<dbReference type="Pfam" id="PF10604">
    <property type="entry name" value="Polyketide_cyc2"/>
    <property type="match status" value="1"/>
</dbReference>
<gene>
    <name evidence="1" type="ORF">GCM10011609_67290</name>
</gene>